<protein>
    <submittedName>
        <fullName evidence="1">Uncharacterized protein</fullName>
    </submittedName>
</protein>
<comment type="caution">
    <text evidence="1">The sequence shown here is derived from an EMBL/GenBank/DDBJ whole genome shotgun (WGS) entry which is preliminary data.</text>
</comment>
<organism evidence="1 2">
    <name type="scientific">Moraxella lacunata</name>
    <dbReference type="NCBI Taxonomy" id="477"/>
    <lineage>
        <taxon>Bacteria</taxon>
        <taxon>Pseudomonadati</taxon>
        <taxon>Pseudomonadota</taxon>
        <taxon>Gammaproteobacteria</taxon>
        <taxon>Moraxellales</taxon>
        <taxon>Moraxellaceae</taxon>
        <taxon>Moraxella</taxon>
    </lineage>
</organism>
<dbReference type="RefSeq" id="WP_062498559.1">
    <property type="nucleotide sequence ID" value="NZ_MXAN01000002.1"/>
</dbReference>
<name>A0A1V4H3L1_MORLA</name>
<evidence type="ECO:0000313" key="1">
    <source>
        <dbReference type="EMBL" id="OPH39504.1"/>
    </source>
</evidence>
<proteinExistence type="predicted"/>
<evidence type="ECO:0000313" key="2">
    <source>
        <dbReference type="Proteomes" id="UP000191025"/>
    </source>
</evidence>
<reference evidence="2" key="1">
    <citation type="submission" date="2017-03" db="EMBL/GenBank/DDBJ databases">
        <title>Draft genome sequence of Moraxella equi CCUG 4950T type strain.</title>
        <authorList>
            <person name="Salva-Serra F."/>
            <person name="Engstrom-Jakobsson H."/>
            <person name="Thorell K."/>
            <person name="Jaen-Luchoro D."/>
            <person name="Gonzales-Siles L."/>
            <person name="Karlsson R."/>
            <person name="Yazdan S."/>
            <person name="Boulund F."/>
            <person name="Johnning A."/>
            <person name="Engstrand L."/>
            <person name="Kristiansson E."/>
            <person name="Moore E."/>
        </authorList>
    </citation>
    <scope>NUCLEOTIDE SEQUENCE [LARGE SCALE GENOMIC DNA]</scope>
    <source>
        <strain evidence="2">CCUG 4441</strain>
    </source>
</reference>
<dbReference type="Proteomes" id="UP000191025">
    <property type="component" value="Unassembled WGS sequence"/>
</dbReference>
<accession>A0A1V4H3L1</accession>
<sequence length="75" mass="8014">MAYICAELDETSANGDGFAYSGGNVVHCKTWVVSQSPLNDLAITGSQSLELSFTIASLLMIVKAYKIARKSLNSI</sequence>
<gene>
    <name evidence="1" type="ORF">B5J94_00180</name>
</gene>
<dbReference type="EMBL" id="MXAN01000002">
    <property type="protein sequence ID" value="OPH39504.1"/>
    <property type="molecule type" value="Genomic_DNA"/>
</dbReference>
<dbReference type="AlphaFoldDB" id="A0A1V4H3L1"/>